<sequence>MKKCGRGTDMKNREEINVDLNVESQSKEILLKEATDSNLMYVDNLLKVKKMRNNIHGAQQCDSRIGKYGGSTHDGNSARENGLSNVLEVPEARCQHASITPNLRSVRKPFQKVSVATPLIERAYAELTKRPTCQCCTDAAF</sequence>
<organism evidence="1 2">
    <name type="scientific">Clitoria ternatea</name>
    <name type="common">Butterfly pea</name>
    <dbReference type="NCBI Taxonomy" id="43366"/>
    <lineage>
        <taxon>Eukaryota</taxon>
        <taxon>Viridiplantae</taxon>
        <taxon>Streptophyta</taxon>
        <taxon>Embryophyta</taxon>
        <taxon>Tracheophyta</taxon>
        <taxon>Spermatophyta</taxon>
        <taxon>Magnoliopsida</taxon>
        <taxon>eudicotyledons</taxon>
        <taxon>Gunneridae</taxon>
        <taxon>Pentapetalae</taxon>
        <taxon>rosids</taxon>
        <taxon>fabids</taxon>
        <taxon>Fabales</taxon>
        <taxon>Fabaceae</taxon>
        <taxon>Papilionoideae</taxon>
        <taxon>50 kb inversion clade</taxon>
        <taxon>NPAAA clade</taxon>
        <taxon>indigoferoid/millettioid clade</taxon>
        <taxon>Phaseoleae</taxon>
        <taxon>Clitoria</taxon>
    </lineage>
</organism>
<comment type="caution">
    <text evidence="1">The sequence shown here is derived from an EMBL/GenBank/DDBJ whole genome shotgun (WGS) entry which is preliminary data.</text>
</comment>
<name>A0AAN9IVF6_CLITE</name>
<evidence type="ECO:0000313" key="1">
    <source>
        <dbReference type="EMBL" id="KAK7286494.1"/>
    </source>
</evidence>
<proteinExistence type="predicted"/>
<accession>A0AAN9IVF6</accession>
<dbReference type="Proteomes" id="UP001359559">
    <property type="component" value="Unassembled WGS sequence"/>
</dbReference>
<dbReference type="EMBL" id="JAYKXN010000005">
    <property type="protein sequence ID" value="KAK7286494.1"/>
    <property type="molecule type" value="Genomic_DNA"/>
</dbReference>
<evidence type="ECO:0000313" key="2">
    <source>
        <dbReference type="Proteomes" id="UP001359559"/>
    </source>
</evidence>
<gene>
    <name evidence="1" type="ORF">RJT34_21520</name>
</gene>
<reference evidence="1 2" key="1">
    <citation type="submission" date="2024-01" db="EMBL/GenBank/DDBJ databases">
        <title>The genomes of 5 underutilized Papilionoideae crops provide insights into root nodulation and disease resistance.</title>
        <authorList>
            <person name="Yuan L."/>
        </authorList>
    </citation>
    <scope>NUCLEOTIDE SEQUENCE [LARGE SCALE GENOMIC DNA]</scope>
    <source>
        <strain evidence="1">LY-2023</strain>
        <tissue evidence="1">Leaf</tissue>
    </source>
</reference>
<dbReference type="AlphaFoldDB" id="A0AAN9IVF6"/>
<protein>
    <submittedName>
        <fullName evidence="1">Uncharacterized protein</fullName>
    </submittedName>
</protein>
<keyword evidence="2" id="KW-1185">Reference proteome</keyword>